<evidence type="ECO:0000256" key="1">
    <source>
        <dbReference type="ARBA" id="ARBA00023002"/>
    </source>
</evidence>
<keyword evidence="4" id="KW-1185">Reference proteome</keyword>
<feature type="domain" description="Aldehyde dehydrogenase" evidence="2">
    <location>
        <begin position="25"/>
        <end position="471"/>
    </location>
</feature>
<evidence type="ECO:0000313" key="4">
    <source>
        <dbReference type="Proteomes" id="UP000054321"/>
    </source>
</evidence>
<dbReference type="PANTHER" id="PTHR43353:SF6">
    <property type="entry name" value="CYTOPLASMIC ALDEHYDE DEHYDROGENASE (EUROFUNG)"/>
    <property type="match status" value="1"/>
</dbReference>
<dbReference type="EMBL" id="KN832887">
    <property type="protein sequence ID" value="KIM95292.1"/>
    <property type="molecule type" value="Genomic_DNA"/>
</dbReference>
<accession>A0A0C3D051</accession>
<evidence type="ECO:0000313" key="3">
    <source>
        <dbReference type="EMBL" id="KIM95292.1"/>
    </source>
</evidence>
<proteinExistence type="predicted"/>
<dbReference type="STRING" id="913774.A0A0C3D051"/>
<dbReference type="InterPro" id="IPR016163">
    <property type="entry name" value="Ald_DH_C"/>
</dbReference>
<dbReference type="Gene3D" id="3.40.605.10">
    <property type="entry name" value="Aldehyde Dehydrogenase, Chain A, domain 1"/>
    <property type="match status" value="1"/>
</dbReference>
<sequence>MTLSKDTDTGLNVVPLWINGQNTTSTSARFPVYCFEQQKDVFLAESADKESATRAVDAALKAFKTWKKTPVIPRRNLLLKVASIVRARVEELVQAQREETSVIELWARKNVSLAADVVEEVASSLSSMRGEIPQTASEGSLALVLNEPIGPILTIAPWNSSIILALRAISTPIAAGCTVVLKASELCPRTHHLLAEIFEEAGLPAGVLNVVQTRREDAASITETIIAHPGIRKIDFIGSAPVGKLIGQVAAKYLKPILMELGGKGPAIVLDDADLEQAAKKCITGAFLHHGQLCFSTERIIVLEKIAPQFQELLRQEAAHFIPGSGAAEGLVDKSKDKLVDAEKKGAKFLIGGPSYGGIASLVPTILTGVTPEMEIYHEESFGPSVALFIARDDAHAIEIANDTPYGLNAAIHSKDMGRALDVAREIECAQVHINNMTAHDEPTLPVGGSRGSGWGRCNASWGLNEFVAPKLITLSATGNKFL</sequence>
<keyword evidence="1" id="KW-0560">Oxidoreductase</keyword>
<dbReference type="Pfam" id="PF00171">
    <property type="entry name" value="Aldedh"/>
    <property type="match status" value="1"/>
</dbReference>
<dbReference type="GO" id="GO:0009450">
    <property type="term" value="P:gamma-aminobutyric acid catabolic process"/>
    <property type="evidence" value="ECO:0007669"/>
    <property type="project" value="TreeGrafter"/>
</dbReference>
<dbReference type="GO" id="GO:0004777">
    <property type="term" value="F:succinate-semialdehyde dehydrogenase (NAD+) activity"/>
    <property type="evidence" value="ECO:0007669"/>
    <property type="project" value="TreeGrafter"/>
</dbReference>
<dbReference type="InterPro" id="IPR016162">
    <property type="entry name" value="Ald_DH_N"/>
</dbReference>
<gene>
    <name evidence="3" type="ORF">OIDMADRAFT_45223</name>
</gene>
<dbReference type="AlphaFoldDB" id="A0A0C3D051"/>
<dbReference type="InParanoid" id="A0A0C3D051"/>
<reference evidence="4" key="2">
    <citation type="submission" date="2015-01" db="EMBL/GenBank/DDBJ databases">
        <title>Evolutionary Origins and Diversification of the Mycorrhizal Mutualists.</title>
        <authorList>
            <consortium name="DOE Joint Genome Institute"/>
            <consortium name="Mycorrhizal Genomics Consortium"/>
            <person name="Kohler A."/>
            <person name="Kuo A."/>
            <person name="Nagy L.G."/>
            <person name="Floudas D."/>
            <person name="Copeland A."/>
            <person name="Barry K.W."/>
            <person name="Cichocki N."/>
            <person name="Veneault-Fourrey C."/>
            <person name="LaButti K."/>
            <person name="Lindquist E.A."/>
            <person name="Lipzen A."/>
            <person name="Lundell T."/>
            <person name="Morin E."/>
            <person name="Murat C."/>
            <person name="Riley R."/>
            <person name="Ohm R."/>
            <person name="Sun H."/>
            <person name="Tunlid A."/>
            <person name="Henrissat B."/>
            <person name="Grigoriev I.V."/>
            <person name="Hibbett D.S."/>
            <person name="Martin F."/>
        </authorList>
    </citation>
    <scope>NUCLEOTIDE SEQUENCE [LARGE SCALE GENOMIC DNA]</scope>
    <source>
        <strain evidence="4">Zn</strain>
    </source>
</reference>
<dbReference type="InterPro" id="IPR016161">
    <property type="entry name" value="Ald_DH/histidinol_DH"/>
</dbReference>
<dbReference type="InterPro" id="IPR050740">
    <property type="entry name" value="Aldehyde_DH_Superfamily"/>
</dbReference>
<dbReference type="SUPFAM" id="SSF53720">
    <property type="entry name" value="ALDH-like"/>
    <property type="match status" value="1"/>
</dbReference>
<dbReference type="Gene3D" id="3.40.309.10">
    <property type="entry name" value="Aldehyde Dehydrogenase, Chain A, domain 2"/>
    <property type="match status" value="1"/>
</dbReference>
<dbReference type="InterPro" id="IPR015590">
    <property type="entry name" value="Aldehyde_DH_dom"/>
</dbReference>
<organism evidence="3 4">
    <name type="scientific">Oidiodendron maius (strain Zn)</name>
    <dbReference type="NCBI Taxonomy" id="913774"/>
    <lineage>
        <taxon>Eukaryota</taxon>
        <taxon>Fungi</taxon>
        <taxon>Dikarya</taxon>
        <taxon>Ascomycota</taxon>
        <taxon>Pezizomycotina</taxon>
        <taxon>Leotiomycetes</taxon>
        <taxon>Leotiomycetes incertae sedis</taxon>
        <taxon>Myxotrichaceae</taxon>
        <taxon>Oidiodendron</taxon>
    </lineage>
</organism>
<dbReference type="Proteomes" id="UP000054321">
    <property type="component" value="Unassembled WGS sequence"/>
</dbReference>
<evidence type="ECO:0000259" key="2">
    <source>
        <dbReference type="Pfam" id="PF00171"/>
    </source>
</evidence>
<protein>
    <recommendedName>
        <fullName evidence="2">Aldehyde dehydrogenase domain-containing protein</fullName>
    </recommendedName>
</protein>
<dbReference type="PANTHER" id="PTHR43353">
    <property type="entry name" value="SUCCINATE-SEMIALDEHYDE DEHYDROGENASE, MITOCHONDRIAL"/>
    <property type="match status" value="1"/>
</dbReference>
<name>A0A0C3D051_OIDMZ</name>
<dbReference type="OrthoDB" id="310895at2759"/>
<dbReference type="HOGENOM" id="CLU_005391_1_0_1"/>
<reference evidence="3 4" key="1">
    <citation type="submission" date="2014-04" db="EMBL/GenBank/DDBJ databases">
        <authorList>
            <consortium name="DOE Joint Genome Institute"/>
            <person name="Kuo A."/>
            <person name="Martino E."/>
            <person name="Perotto S."/>
            <person name="Kohler A."/>
            <person name="Nagy L.G."/>
            <person name="Floudas D."/>
            <person name="Copeland A."/>
            <person name="Barry K.W."/>
            <person name="Cichocki N."/>
            <person name="Veneault-Fourrey C."/>
            <person name="LaButti K."/>
            <person name="Lindquist E.A."/>
            <person name="Lipzen A."/>
            <person name="Lundell T."/>
            <person name="Morin E."/>
            <person name="Murat C."/>
            <person name="Sun H."/>
            <person name="Tunlid A."/>
            <person name="Henrissat B."/>
            <person name="Grigoriev I.V."/>
            <person name="Hibbett D.S."/>
            <person name="Martin F."/>
            <person name="Nordberg H.P."/>
            <person name="Cantor M.N."/>
            <person name="Hua S.X."/>
        </authorList>
    </citation>
    <scope>NUCLEOTIDE SEQUENCE [LARGE SCALE GENOMIC DNA]</scope>
    <source>
        <strain evidence="3 4">Zn</strain>
    </source>
</reference>